<name>A0AA41SFE3_PAPNU</name>
<feature type="compositionally biased region" description="Basic and acidic residues" evidence="3">
    <location>
        <begin position="147"/>
        <end position="157"/>
    </location>
</feature>
<organism evidence="4 5">
    <name type="scientific">Papaver nudicaule</name>
    <name type="common">Iceland poppy</name>
    <dbReference type="NCBI Taxonomy" id="74823"/>
    <lineage>
        <taxon>Eukaryota</taxon>
        <taxon>Viridiplantae</taxon>
        <taxon>Streptophyta</taxon>
        <taxon>Embryophyta</taxon>
        <taxon>Tracheophyta</taxon>
        <taxon>Spermatophyta</taxon>
        <taxon>Magnoliopsida</taxon>
        <taxon>Ranunculales</taxon>
        <taxon>Papaveraceae</taxon>
        <taxon>Papaveroideae</taxon>
        <taxon>Papaver</taxon>
    </lineage>
</organism>
<dbReference type="AlphaFoldDB" id="A0AA41SFE3"/>
<sequence>MRGYEENLDEYEDDGFIEHDDDDGFIEHDDQMYEDEEEEEEEAQEEVRKPTKEEMDFLKVRQQIKETMRKQQMKKENASATGNSQERKRHNYGSFFGPSQPVIAQRVIQESKSLLENPHLAARVLNPHHSLPSKKSPAPTKAAPRPGVREQPLKVVSMEKQKARILKDARDYSFLNSEDAELPASTKLLPSRTGSVPNSDARSAQLSSKSPKSVSSTSRPVLNGREQRPVVSVGHRVQSKPGQHKPTPGSRPDSASVNHRKQLGSSIGNGPGQPQGRNGFPPKPSVQMKPSTLNRTSAPDRTPRAHITGRNVSSSVGKRPQSDLRKTVLPRPHSSISGLQKPLLKPQPSKSGMQRAPSKPHPYEQRKDFREQDRSRLPKQLVPSSSAAKAKASKNPSHPSATKDRRRNRSMSPDPSDVRQMVRQLFNYNPNKYGDDEDDRGMEAGFKDILREEQRSARIAHQEDEEQRILIEEEERRERERMKKRRKLSSH</sequence>
<evidence type="ECO:0000256" key="2">
    <source>
        <dbReference type="ARBA" id="ARBA00023054"/>
    </source>
</evidence>
<reference evidence="4" key="1">
    <citation type="submission" date="2022-03" db="EMBL/GenBank/DDBJ databases">
        <title>A functionally conserved STORR gene fusion in Papaver species that diverged 16.8 million years ago.</title>
        <authorList>
            <person name="Catania T."/>
        </authorList>
    </citation>
    <scope>NUCLEOTIDE SEQUENCE</scope>
    <source>
        <strain evidence="4">S-191538</strain>
    </source>
</reference>
<dbReference type="GO" id="GO:0006334">
    <property type="term" value="P:nucleosome assembly"/>
    <property type="evidence" value="ECO:0007669"/>
    <property type="project" value="TreeGrafter"/>
</dbReference>
<evidence type="ECO:0000256" key="1">
    <source>
        <dbReference type="ARBA" id="ARBA00006461"/>
    </source>
</evidence>
<dbReference type="SMART" id="SM00784">
    <property type="entry name" value="SPT2"/>
    <property type="match status" value="1"/>
</dbReference>
<proteinExistence type="inferred from homology"/>
<dbReference type="GO" id="GO:0005730">
    <property type="term" value="C:nucleolus"/>
    <property type="evidence" value="ECO:0007669"/>
    <property type="project" value="TreeGrafter"/>
</dbReference>
<feature type="compositionally biased region" description="Basic and acidic residues" evidence="3">
    <location>
        <begin position="45"/>
        <end position="77"/>
    </location>
</feature>
<feature type="compositionally biased region" description="Polar residues" evidence="3">
    <location>
        <begin position="288"/>
        <end position="299"/>
    </location>
</feature>
<evidence type="ECO:0000313" key="5">
    <source>
        <dbReference type="Proteomes" id="UP001177140"/>
    </source>
</evidence>
<accession>A0AA41SFE3</accession>
<feature type="compositionally biased region" description="Low complexity" evidence="3">
    <location>
        <begin position="383"/>
        <end position="400"/>
    </location>
</feature>
<dbReference type="Pfam" id="PF08243">
    <property type="entry name" value="SPT2"/>
    <property type="match status" value="1"/>
</dbReference>
<comment type="caution">
    <text evidence="4">The sequence shown here is derived from an EMBL/GenBank/DDBJ whole genome shotgun (WGS) entry which is preliminary data.</text>
</comment>
<comment type="similarity">
    <text evidence="1">Belongs to the SPT2 family.</text>
</comment>
<evidence type="ECO:0000313" key="4">
    <source>
        <dbReference type="EMBL" id="MCL7034050.1"/>
    </source>
</evidence>
<feature type="region of interest" description="Disordered" evidence="3">
    <location>
        <begin position="178"/>
        <end position="443"/>
    </location>
</feature>
<protein>
    <recommendedName>
        <fullName evidence="6">SPT2 chromatin protein</fullName>
    </recommendedName>
</protein>
<feature type="compositionally biased region" description="Low complexity" evidence="3">
    <location>
        <begin position="207"/>
        <end position="221"/>
    </location>
</feature>
<dbReference type="InterPro" id="IPR013256">
    <property type="entry name" value="Chromatin_SPT2"/>
</dbReference>
<dbReference type="Proteomes" id="UP001177140">
    <property type="component" value="Unassembled WGS sequence"/>
</dbReference>
<dbReference type="GO" id="GO:0006360">
    <property type="term" value="P:transcription by RNA polymerase I"/>
    <property type="evidence" value="ECO:0007669"/>
    <property type="project" value="TreeGrafter"/>
</dbReference>
<gene>
    <name evidence="4" type="ORF">MKW94_006982</name>
</gene>
<feature type="compositionally biased region" description="Acidic residues" evidence="3">
    <location>
        <begin position="1"/>
        <end position="24"/>
    </location>
</feature>
<dbReference type="GO" id="GO:0042393">
    <property type="term" value="F:histone binding"/>
    <property type="evidence" value="ECO:0007669"/>
    <property type="project" value="TreeGrafter"/>
</dbReference>
<evidence type="ECO:0000256" key="3">
    <source>
        <dbReference type="SAM" id="MobiDB-lite"/>
    </source>
</evidence>
<keyword evidence="5" id="KW-1185">Reference proteome</keyword>
<feature type="region of interest" description="Disordered" evidence="3">
    <location>
        <begin position="1"/>
        <end position="98"/>
    </location>
</feature>
<dbReference type="PANTHER" id="PTHR22691">
    <property type="entry name" value="YEAST SPT2-RELATED"/>
    <property type="match status" value="1"/>
</dbReference>
<feature type="compositionally biased region" description="Acidic residues" evidence="3">
    <location>
        <begin position="32"/>
        <end position="44"/>
    </location>
</feature>
<feature type="compositionally biased region" description="Polar residues" evidence="3">
    <location>
        <begin position="192"/>
        <end position="206"/>
    </location>
</feature>
<evidence type="ECO:0008006" key="6">
    <source>
        <dbReference type="Google" id="ProtNLM"/>
    </source>
</evidence>
<dbReference type="PANTHER" id="PTHR22691:SF8">
    <property type="entry name" value="PROTEIN SPT2 HOMOLOG"/>
    <property type="match status" value="1"/>
</dbReference>
<dbReference type="EMBL" id="JAJJMA010141471">
    <property type="protein sequence ID" value="MCL7034050.1"/>
    <property type="molecule type" value="Genomic_DNA"/>
</dbReference>
<feature type="region of interest" description="Disordered" evidence="3">
    <location>
        <begin position="119"/>
        <end position="157"/>
    </location>
</feature>
<dbReference type="GO" id="GO:0003677">
    <property type="term" value="F:DNA binding"/>
    <property type="evidence" value="ECO:0007669"/>
    <property type="project" value="TreeGrafter"/>
</dbReference>
<feature type="compositionally biased region" description="Basic and acidic residues" evidence="3">
    <location>
        <begin position="361"/>
        <end position="376"/>
    </location>
</feature>
<keyword evidence="2" id="KW-0175">Coiled coil</keyword>